<feature type="domain" description="DUF4131" evidence="9">
    <location>
        <begin position="27"/>
        <end position="176"/>
    </location>
</feature>
<dbReference type="InterPro" id="IPR001279">
    <property type="entry name" value="Metallo-B-lactamas"/>
</dbReference>
<keyword evidence="4 6" id="KW-1133">Transmembrane helix</keyword>
<feature type="transmembrane region" description="Helical" evidence="6">
    <location>
        <begin position="481"/>
        <end position="499"/>
    </location>
</feature>
<feature type="domain" description="Metallo-beta-lactamase" evidence="7">
    <location>
        <begin position="541"/>
        <end position="664"/>
    </location>
</feature>
<feature type="transmembrane region" description="Helical" evidence="6">
    <location>
        <begin position="48"/>
        <end position="65"/>
    </location>
</feature>
<keyword evidence="2" id="KW-1003">Cell membrane</keyword>
<reference evidence="10 12" key="1">
    <citation type="journal article" date="2016" name="Front. Microbiol.">
        <title>Genome Sequence of the Piezophilic, Mesophilic Sulfate-Reducing Bacterium Desulfovibrio indicus J2T.</title>
        <authorList>
            <person name="Cao J."/>
            <person name="Maignien L."/>
            <person name="Shao Z."/>
            <person name="Alain K."/>
            <person name="Jebbar M."/>
        </authorList>
    </citation>
    <scope>NUCLEOTIDE SEQUENCE [LARGE SCALE GENOMIC DNA]</scope>
    <source>
        <strain evidence="10 12">J2</strain>
    </source>
</reference>
<feature type="transmembrane region" description="Helical" evidence="6">
    <location>
        <begin position="351"/>
        <end position="371"/>
    </location>
</feature>
<organism evidence="11 13">
    <name type="scientific">Pseudodesulfovibrio indicus</name>
    <dbReference type="NCBI Taxonomy" id="1716143"/>
    <lineage>
        <taxon>Bacteria</taxon>
        <taxon>Pseudomonadati</taxon>
        <taxon>Thermodesulfobacteriota</taxon>
        <taxon>Desulfovibrionia</taxon>
        <taxon>Desulfovibrionales</taxon>
        <taxon>Desulfovibrionaceae</taxon>
    </lineage>
</organism>
<gene>
    <name evidence="10" type="ORF">AWY79_09420</name>
    <name evidence="11" type="ORF">EDC59_1157</name>
</gene>
<dbReference type="InterPro" id="IPR052159">
    <property type="entry name" value="Competence_DNA_uptake"/>
</dbReference>
<dbReference type="InterPro" id="IPR036866">
    <property type="entry name" value="RibonucZ/Hydroxyglut_hydro"/>
</dbReference>
<dbReference type="NCBIfam" id="TIGR00361">
    <property type="entry name" value="ComEC_Rec2"/>
    <property type="match status" value="1"/>
</dbReference>
<dbReference type="InterPro" id="IPR004477">
    <property type="entry name" value="ComEC_N"/>
</dbReference>
<feature type="transmembrane region" description="Helical" evidence="6">
    <location>
        <begin position="325"/>
        <end position="345"/>
    </location>
</feature>
<evidence type="ECO:0000256" key="5">
    <source>
        <dbReference type="ARBA" id="ARBA00023136"/>
    </source>
</evidence>
<dbReference type="Gene3D" id="3.60.15.10">
    <property type="entry name" value="Ribonuclease Z/Hydroxyacylglutathione hydrolase-like"/>
    <property type="match status" value="1"/>
</dbReference>
<keyword evidence="3 6" id="KW-0812">Transmembrane</keyword>
<dbReference type="KEGG" id="dej:AWY79_09420"/>
<dbReference type="Pfam" id="PF13567">
    <property type="entry name" value="DUF4131"/>
    <property type="match status" value="1"/>
</dbReference>
<proteinExistence type="predicted"/>
<feature type="domain" description="ComEC/Rec2-related protein" evidence="8">
    <location>
        <begin position="219"/>
        <end position="497"/>
    </location>
</feature>
<dbReference type="RefSeq" id="WP_066802830.1">
    <property type="nucleotide sequence ID" value="NZ_CP014206.1"/>
</dbReference>
<dbReference type="InterPro" id="IPR035681">
    <property type="entry name" value="ComA-like_MBL"/>
</dbReference>
<feature type="transmembrane region" description="Helical" evidence="6">
    <location>
        <begin position="20"/>
        <end position="41"/>
    </location>
</feature>
<dbReference type="Pfam" id="PF00753">
    <property type="entry name" value="Lactamase_B"/>
    <property type="match status" value="1"/>
</dbReference>
<evidence type="ECO:0000259" key="8">
    <source>
        <dbReference type="Pfam" id="PF03772"/>
    </source>
</evidence>
<evidence type="ECO:0000313" key="13">
    <source>
        <dbReference type="Proteomes" id="UP000295506"/>
    </source>
</evidence>
<dbReference type="Proteomes" id="UP000295506">
    <property type="component" value="Unassembled WGS sequence"/>
</dbReference>
<dbReference type="AlphaFoldDB" id="A0A126QNQ9"/>
<feature type="transmembrane region" description="Helical" evidence="6">
    <location>
        <begin position="244"/>
        <end position="269"/>
    </location>
</feature>
<dbReference type="EMBL" id="CP014206">
    <property type="protein sequence ID" value="AMK11318.1"/>
    <property type="molecule type" value="Genomic_DNA"/>
</dbReference>
<feature type="transmembrane region" description="Helical" evidence="6">
    <location>
        <begin position="383"/>
        <end position="406"/>
    </location>
</feature>
<dbReference type="CDD" id="cd07731">
    <property type="entry name" value="ComA-like_MBL-fold"/>
    <property type="match status" value="1"/>
</dbReference>
<dbReference type="GO" id="GO:0005886">
    <property type="term" value="C:plasma membrane"/>
    <property type="evidence" value="ECO:0007669"/>
    <property type="project" value="UniProtKB-SubCell"/>
</dbReference>
<comment type="subcellular location">
    <subcellularLocation>
        <location evidence="1">Cell membrane</location>
        <topology evidence="1">Multi-pass membrane protein</topology>
    </subcellularLocation>
</comment>
<evidence type="ECO:0000313" key="10">
    <source>
        <dbReference type="EMBL" id="AMK11318.1"/>
    </source>
</evidence>
<evidence type="ECO:0000256" key="2">
    <source>
        <dbReference type="ARBA" id="ARBA00022475"/>
    </source>
</evidence>
<sequence>MPGLLPWQTYVLAFGAGVYGVRYPAGAAGALAVLCVADFVLRGRDCRVPLLAVVLCAVFGFAYGTQRTPDGVAEVPGWMEARQPVLLSGVVVSAEPRPDHRLRVILEQVRCEADGAVTELPGRLTWSERDTDYRPLPGQTLRALARVQPVRNFGDPGTWDYEWYWRRQGVLWRAWPTGRAGPEWGARPEGALAGLKAALRGQVAGLLPDTRGGAMVLALTAGDRSELDQATLDATRSAGLAHTLALSGLHVGFVAAMGYFLALLAGWCWPPLLLKVPRPRLAVLFGAPLVLIYAWLGQPSASLVRASVMFGFWGLLLLQGRGRVLLDGLFFALAAILFISPLSVFDLSLQMSLAAVAGIALLYPLFRSLFAGGGPLVLRVGRWALGVLAVSVSATLGILPLSVWYFGAFAPNLLLNLVWLPALGFAVMPLGFLGMALAPVSGSAAGLLLSTSAAVADKLLWALDAVRGTGLTPVWATLRPLWPESLGFALLLVLAVLSLRGRRVSAGLAGLGLALLVLPQAWVMGLDSRDQVSLTMLDVGLGQSLVVSLPGGRRWLVDAGGGSRTFDLGEAVVGPSLTLGRPPRLDGIFLSHPDVDHSHGVPFLIERFSVGALYTNGMLPSGLTGERLRPALAARGLVPIRLSAGDAVELGSGTRVAVLHPGEGFSARRANERSLVLRPERAGRHLALLPGDVERSGVRALLDSGADLSAEVLVLPHHGSRVSFDPDFYAAVSPRVVLVSNGYLNRYGFPDPGVAAAARAAGGAVYTTARNGRVVCTWTGPEGESIVDMLY</sequence>
<evidence type="ECO:0000259" key="7">
    <source>
        <dbReference type="Pfam" id="PF00753"/>
    </source>
</evidence>
<keyword evidence="5 6" id="KW-0472">Membrane</keyword>
<reference evidence="11 13" key="2">
    <citation type="submission" date="2019-03" db="EMBL/GenBank/DDBJ databases">
        <title>Genomic Encyclopedia of Type Strains, Phase IV (KMG-IV): sequencing the most valuable type-strain genomes for metagenomic binning, comparative biology and taxonomic classification.</title>
        <authorList>
            <person name="Goeker M."/>
        </authorList>
    </citation>
    <scope>NUCLEOTIDE SEQUENCE [LARGE SCALE GENOMIC DNA]</scope>
    <source>
        <strain evidence="11 13">DSM 101483</strain>
    </source>
</reference>
<evidence type="ECO:0000256" key="6">
    <source>
        <dbReference type="SAM" id="Phobius"/>
    </source>
</evidence>
<protein>
    <submittedName>
        <fullName evidence="11">Competence protein ComEC</fullName>
    </submittedName>
</protein>
<dbReference type="Proteomes" id="UP000055611">
    <property type="component" value="Chromosome"/>
</dbReference>
<feature type="transmembrane region" description="Helical" evidence="6">
    <location>
        <begin position="506"/>
        <end position="526"/>
    </location>
</feature>
<evidence type="ECO:0000256" key="1">
    <source>
        <dbReference type="ARBA" id="ARBA00004651"/>
    </source>
</evidence>
<dbReference type="Pfam" id="PF03772">
    <property type="entry name" value="Competence"/>
    <property type="match status" value="1"/>
</dbReference>
<feature type="transmembrane region" description="Helical" evidence="6">
    <location>
        <begin position="418"/>
        <end position="437"/>
    </location>
</feature>
<name>A0A126QNQ9_9BACT</name>
<feature type="transmembrane region" description="Helical" evidence="6">
    <location>
        <begin position="281"/>
        <end position="296"/>
    </location>
</feature>
<dbReference type="SUPFAM" id="SSF56281">
    <property type="entry name" value="Metallo-hydrolase/oxidoreductase"/>
    <property type="match status" value="1"/>
</dbReference>
<dbReference type="PANTHER" id="PTHR30619">
    <property type="entry name" value="DNA INTERNALIZATION/COMPETENCE PROTEIN COMEC/REC2"/>
    <property type="match status" value="1"/>
</dbReference>
<dbReference type="GO" id="GO:0030420">
    <property type="term" value="P:establishment of competence for transformation"/>
    <property type="evidence" value="ECO:0007669"/>
    <property type="project" value="InterPro"/>
</dbReference>
<evidence type="ECO:0000313" key="12">
    <source>
        <dbReference type="Proteomes" id="UP000055611"/>
    </source>
</evidence>
<dbReference type="NCBIfam" id="TIGR00360">
    <property type="entry name" value="ComEC_N-term"/>
    <property type="match status" value="1"/>
</dbReference>
<dbReference type="EMBL" id="SOBK01000015">
    <property type="protein sequence ID" value="TDT85532.1"/>
    <property type="molecule type" value="Genomic_DNA"/>
</dbReference>
<evidence type="ECO:0000256" key="4">
    <source>
        <dbReference type="ARBA" id="ARBA00022989"/>
    </source>
</evidence>
<evidence type="ECO:0000256" key="3">
    <source>
        <dbReference type="ARBA" id="ARBA00022692"/>
    </source>
</evidence>
<dbReference type="OrthoDB" id="9790149at2"/>
<dbReference type="PANTHER" id="PTHR30619:SF1">
    <property type="entry name" value="RECOMBINATION PROTEIN 2"/>
    <property type="match status" value="1"/>
</dbReference>
<dbReference type="InterPro" id="IPR025405">
    <property type="entry name" value="DUF4131"/>
</dbReference>
<accession>A0A126QNQ9</accession>
<evidence type="ECO:0000313" key="11">
    <source>
        <dbReference type="EMBL" id="TDT85532.1"/>
    </source>
</evidence>
<evidence type="ECO:0000259" key="9">
    <source>
        <dbReference type="Pfam" id="PF13567"/>
    </source>
</evidence>
<dbReference type="InterPro" id="IPR004797">
    <property type="entry name" value="Competence_ComEC/Rec2"/>
</dbReference>
<keyword evidence="12" id="KW-1185">Reference proteome</keyword>